<keyword evidence="2" id="KW-0732">Signal</keyword>
<comment type="similarity">
    <text evidence="1">Belongs to the peptidase S12 family.</text>
</comment>
<dbReference type="GeneID" id="18909406"/>
<dbReference type="AlphaFoldDB" id="K5WMQ5"/>
<dbReference type="KEGG" id="pco:PHACADRAFT_167829"/>
<accession>K5WMQ5</accession>
<evidence type="ECO:0000313" key="5">
    <source>
        <dbReference type="Proteomes" id="UP000008370"/>
    </source>
</evidence>
<dbReference type="EMBL" id="JH930468">
    <property type="protein sequence ID" value="EKM60484.1"/>
    <property type="molecule type" value="Genomic_DNA"/>
</dbReference>
<proteinExistence type="inferred from homology"/>
<dbReference type="InParanoid" id="K5WMQ5"/>
<dbReference type="InterPro" id="IPR050491">
    <property type="entry name" value="AmpC-like"/>
</dbReference>
<feature type="signal peptide" evidence="2">
    <location>
        <begin position="1"/>
        <end position="17"/>
    </location>
</feature>
<feature type="chain" id="PRO_5003890768" description="Beta-lactamase-related domain-containing protein" evidence="2">
    <location>
        <begin position="18"/>
        <end position="567"/>
    </location>
</feature>
<evidence type="ECO:0000256" key="2">
    <source>
        <dbReference type="SAM" id="SignalP"/>
    </source>
</evidence>
<dbReference type="OrthoDB" id="5946976at2759"/>
<evidence type="ECO:0000256" key="1">
    <source>
        <dbReference type="ARBA" id="ARBA00038215"/>
    </source>
</evidence>
<feature type="domain" description="Beta-lactamase-related" evidence="3">
    <location>
        <begin position="42"/>
        <end position="367"/>
    </location>
</feature>
<reference evidence="4 5" key="1">
    <citation type="journal article" date="2012" name="BMC Genomics">
        <title>Comparative genomics of the white-rot fungi, Phanerochaete carnosa and P. chrysosporium, to elucidate the genetic basis of the distinct wood types they colonize.</title>
        <authorList>
            <person name="Suzuki H."/>
            <person name="MacDonald J."/>
            <person name="Syed K."/>
            <person name="Salamov A."/>
            <person name="Hori C."/>
            <person name="Aerts A."/>
            <person name="Henrissat B."/>
            <person name="Wiebenga A."/>
            <person name="vanKuyk P.A."/>
            <person name="Barry K."/>
            <person name="Lindquist E."/>
            <person name="LaButti K."/>
            <person name="Lapidus A."/>
            <person name="Lucas S."/>
            <person name="Coutinho P."/>
            <person name="Gong Y."/>
            <person name="Samejima M."/>
            <person name="Mahadevan R."/>
            <person name="Abou-Zaid M."/>
            <person name="de Vries R.P."/>
            <person name="Igarashi K."/>
            <person name="Yadav J.S."/>
            <person name="Grigoriev I.V."/>
            <person name="Master E.R."/>
        </authorList>
    </citation>
    <scope>NUCLEOTIDE SEQUENCE [LARGE SCALE GENOMIC DNA]</scope>
    <source>
        <strain evidence="4 5">HHB-10118-sp</strain>
    </source>
</reference>
<dbReference type="InterPro" id="IPR001466">
    <property type="entry name" value="Beta-lactam-related"/>
</dbReference>
<gene>
    <name evidence="4" type="ORF">PHACADRAFT_167829</name>
</gene>
<evidence type="ECO:0000259" key="3">
    <source>
        <dbReference type="Pfam" id="PF00144"/>
    </source>
</evidence>
<dbReference type="PANTHER" id="PTHR46825:SF9">
    <property type="entry name" value="BETA-LACTAMASE-RELATED DOMAIN-CONTAINING PROTEIN"/>
    <property type="match status" value="1"/>
</dbReference>
<sequence>MLSKAVCLALLASNALCQQRALNQWPVVANPEKQVITSELSEFVEKIMKDGNVPGLTLGVVHSNGTVELGAFGRKTEDGDEMTVDTLYNIASCSKAFLASSMGIPIDDFVQGRNQTPLPPGLTDLFPGDWELMDKWASEKATLRDALSHQTGLHDFSYHPTDKPVDVTRRTRRLRPTFELRQRYHYNNQHYIIGAHIISTYSGMPYTEIVKERIWKRLSMTSSTFSPNEAALSSKLAQTWTANRRRILFWFSEEVAELSAGPAGIITNVVDMTRWLQTLLNADVDSVTNETIIPRETYDANTRTQSIVSTRLCPRMGWDTKSYQGHNLWIHGGEILGIHSEVLFMLDSGLGIVTLANGDGKNPQELATMYRIVEDFLGLDRKEFERILVTIAASRARSEDGSAQVADDVKYPSPLSLPLEEYASKYYDPGYGNITLCAPTPHPSDECADVLESWSFFENTTEATQQVLYAAISSLWISHLRLAHTDGDTFGVSGTYLFTNGYGKDKSPFTAEETGEPAASAEFWIIHAEGSSLVRDVALNGFAGEMTERQRIRGTVEETAEIWLTKV</sequence>
<dbReference type="Gene3D" id="3.40.710.10">
    <property type="entry name" value="DD-peptidase/beta-lactamase superfamily"/>
    <property type="match status" value="1"/>
</dbReference>
<keyword evidence="5" id="KW-1185">Reference proteome</keyword>
<organism evidence="4 5">
    <name type="scientific">Phanerochaete carnosa (strain HHB-10118-sp)</name>
    <name type="common">White-rot fungus</name>
    <name type="synonym">Peniophora carnosa</name>
    <dbReference type="NCBI Taxonomy" id="650164"/>
    <lineage>
        <taxon>Eukaryota</taxon>
        <taxon>Fungi</taxon>
        <taxon>Dikarya</taxon>
        <taxon>Basidiomycota</taxon>
        <taxon>Agaricomycotina</taxon>
        <taxon>Agaricomycetes</taxon>
        <taxon>Polyporales</taxon>
        <taxon>Phanerochaetaceae</taxon>
        <taxon>Phanerochaete</taxon>
    </lineage>
</organism>
<dbReference type="HOGENOM" id="CLU_020027_14_0_1"/>
<dbReference type="InterPro" id="IPR012338">
    <property type="entry name" value="Beta-lactam/transpept-like"/>
</dbReference>
<dbReference type="Pfam" id="PF00144">
    <property type="entry name" value="Beta-lactamase"/>
    <property type="match status" value="1"/>
</dbReference>
<name>K5WMQ5_PHACS</name>
<protein>
    <recommendedName>
        <fullName evidence="3">Beta-lactamase-related domain-containing protein</fullName>
    </recommendedName>
</protein>
<dbReference type="Proteomes" id="UP000008370">
    <property type="component" value="Unassembled WGS sequence"/>
</dbReference>
<dbReference type="RefSeq" id="XP_007389941.1">
    <property type="nucleotide sequence ID" value="XM_007389879.1"/>
</dbReference>
<dbReference type="PANTHER" id="PTHR46825">
    <property type="entry name" value="D-ALANYL-D-ALANINE-CARBOXYPEPTIDASE/ENDOPEPTIDASE AMPH"/>
    <property type="match status" value="1"/>
</dbReference>
<dbReference type="SUPFAM" id="SSF56601">
    <property type="entry name" value="beta-lactamase/transpeptidase-like"/>
    <property type="match status" value="1"/>
</dbReference>
<evidence type="ECO:0000313" key="4">
    <source>
        <dbReference type="EMBL" id="EKM60484.1"/>
    </source>
</evidence>